<protein>
    <submittedName>
        <fullName evidence="2">Exodeoxyribonuclease VIII</fullName>
    </submittedName>
</protein>
<feature type="compositionally biased region" description="Polar residues" evidence="1">
    <location>
        <begin position="506"/>
        <end position="515"/>
    </location>
</feature>
<comment type="caution">
    <text evidence="2">The sequence shown here is derived from an EMBL/GenBank/DDBJ whole genome shotgun (WGS) entry which is preliminary data.</text>
</comment>
<feature type="compositionally biased region" description="Basic and acidic residues" evidence="1">
    <location>
        <begin position="516"/>
        <end position="525"/>
    </location>
</feature>
<gene>
    <name evidence="2" type="ORF">G3M51_17875</name>
</gene>
<feature type="compositionally biased region" description="Polar residues" evidence="1">
    <location>
        <begin position="425"/>
        <end position="437"/>
    </location>
</feature>
<name>A0A6D0Y5W7_ECOLX</name>
<reference evidence="2" key="1">
    <citation type="submission" date="2020-02" db="EMBL/GenBank/DDBJ databases">
        <title>Draft Genome Sequences of Tetracycline- Resistances Shiga Toxin Producing Escherichia coli Food and Clinical Sources.</title>
        <authorList>
            <person name="Alotaibi K."/>
            <person name="Khan A."/>
        </authorList>
    </citation>
    <scope>NUCLEOTIDE SEQUENCE</scope>
    <source>
        <strain evidence="2">EC16</strain>
    </source>
</reference>
<dbReference type="Pfam" id="PF06630">
    <property type="entry name" value="Exonuc_VIII"/>
    <property type="match status" value="1"/>
</dbReference>
<accession>A0A6D0Y5W7</accession>
<dbReference type="InterPro" id="IPR010584">
    <property type="entry name" value="ExoDNase_VIII"/>
</dbReference>
<feature type="region of interest" description="Disordered" evidence="1">
    <location>
        <begin position="375"/>
        <end position="536"/>
    </location>
</feature>
<dbReference type="AlphaFoldDB" id="A0A6D0Y5W7"/>
<feature type="compositionally biased region" description="Basic residues" evidence="1">
    <location>
        <begin position="526"/>
        <end position="536"/>
    </location>
</feature>
<evidence type="ECO:0000313" key="2">
    <source>
        <dbReference type="EMBL" id="NDY87936.1"/>
    </source>
</evidence>
<sequence length="536" mass="59419">MNADKEEIALYYEAKNDKVRKRLGIKGGFYWRTAKKLSVAISRGVAAMDDAGFDEEDFKKPIRVHLPVVNDLPPEGVFDTEFCNRYEKGGEDGITMILIAPSVPDKPASTDNTNVNGEDMAKIEENMLLPVSGQILPVRWLAQHNSEKPLTHVSLDKLRALHNAQDEKLPAVTALAISNKAVQLEPLELRDLYKLVRDTDKVFPAPVNSDLGLMTSFIEAYLGADYTDRGLLTKEWMKGNRVSRISRTPSGANAGGGILTDRGEGFVHDDASVARDVATGVLARSMDVDIYNLHPAHAKRIEEIIAENKPPFSVFFSKFITMPGHKDYSRAIVVASVKEAPIGIEATPHRVTEYLNKVLTETDHATPDPEIVDIACGRSSAPMPQRVTKEGKQDDEEKPQPSGAMADEQATTEAVEPDTTEHNQDTQSMDAQPQINSVDAKYQKLRAELHEAKKNIPPKNPVDADKLLAASRGEFVEGISDPNDPKWVKGIQSRDDDDQNQDKAEQNSPNALQNEPKTKQPEPPRKSWRLNSLRKR</sequence>
<feature type="compositionally biased region" description="Basic and acidic residues" evidence="1">
    <location>
        <begin position="441"/>
        <end position="454"/>
    </location>
</feature>
<organism evidence="2">
    <name type="scientific">Escherichia coli</name>
    <dbReference type="NCBI Taxonomy" id="562"/>
    <lineage>
        <taxon>Bacteria</taxon>
        <taxon>Pseudomonadati</taxon>
        <taxon>Pseudomonadota</taxon>
        <taxon>Gammaproteobacteria</taxon>
        <taxon>Enterobacterales</taxon>
        <taxon>Enterobacteriaceae</taxon>
        <taxon>Escherichia</taxon>
    </lineage>
</organism>
<evidence type="ECO:0000256" key="1">
    <source>
        <dbReference type="SAM" id="MobiDB-lite"/>
    </source>
</evidence>
<dbReference type="EMBL" id="JAAGRX010000043">
    <property type="protein sequence ID" value="NDY87936.1"/>
    <property type="molecule type" value="Genomic_DNA"/>
</dbReference>
<dbReference type="GO" id="GO:0051908">
    <property type="term" value="F:double-stranded DNA 5'-3' DNA exonuclease activity"/>
    <property type="evidence" value="ECO:0007669"/>
    <property type="project" value="InterPro"/>
</dbReference>
<proteinExistence type="predicted"/>